<evidence type="ECO:0000313" key="7">
    <source>
        <dbReference type="EMBL" id="AMW98054.1"/>
    </source>
</evidence>
<organism evidence="7 8">
    <name type="scientific">Rummeliibacillus stabekisii</name>
    <dbReference type="NCBI Taxonomy" id="241244"/>
    <lineage>
        <taxon>Bacteria</taxon>
        <taxon>Bacillati</taxon>
        <taxon>Bacillota</taxon>
        <taxon>Bacilli</taxon>
        <taxon>Bacillales</taxon>
        <taxon>Caryophanaceae</taxon>
        <taxon>Rummeliibacillus</taxon>
    </lineage>
</organism>
<dbReference type="Gene3D" id="2.60.40.1220">
    <property type="match status" value="1"/>
</dbReference>
<feature type="transmembrane region" description="Helical" evidence="5">
    <location>
        <begin position="206"/>
        <end position="223"/>
    </location>
</feature>
<evidence type="ECO:0000313" key="8">
    <source>
        <dbReference type="Proteomes" id="UP000076021"/>
    </source>
</evidence>
<keyword evidence="4" id="KW-0186">Copper</keyword>
<protein>
    <recommendedName>
        <fullName evidence="6">CopC domain-containing protein</fullName>
    </recommendedName>
</protein>
<feature type="domain" description="CopC" evidence="6">
    <location>
        <begin position="48"/>
        <end position="143"/>
    </location>
</feature>
<reference evidence="8" key="2">
    <citation type="submission" date="2016-03" db="EMBL/GenBank/DDBJ databases">
        <authorList>
            <person name="Ploux O."/>
        </authorList>
    </citation>
    <scope>NUCLEOTIDE SEQUENCE [LARGE SCALE GENOMIC DNA]</scope>
    <source>
        <strain evidence="8">PP9</strain>
    </source>
</reference>
<dbReference type="STRING" id="241244.ATY39_00660"/>
<dbReference type="OrthoDB" id="2353937at2"/>
<feature type="transmembrane region" description="Helical" evidence="5">
    <location>
        <begin position="371"/>
        <end position="391"/>
    </location>
</feature>
<dbReference type="InterPro" id="IPR014755">
    <property type="entry name" value="Cu-Rt/internalin_Ig-like"/>
</dbReference>
<feature type="transmembrane region" description="Helical" evidence="5">
    <location>
        <begin position="21"/>
        <end position="41"/>
    </location>
</feature>
<dbReference type="RefSeq" id="WP_066784328.1">
    <property type="nucleotide sequence ID" value="NZ_CP014806.1"/>
</dbReference>
<evidence type="ECO:0000256" key="1">
    <source>
        <dbReference type="ARBA" id="ARBA00004196"/>
    </source>
</evidence>
<evidence type="ECO:0000256" key="4">
    <source>
        <dbReference type="ARBA" id="ARBA00023008"/>
    </source>
</evidence>
<reference evidence="7 8" key="1">
    <citation type="journal article" date="2016" name="Genome Announc.">
        <title>Whole-Genome Sequence of Rummeliibacillus stabekisii Strain PP9 Isolated from Antarctic Soil.</title>
        <authorList>
            <person name="da Mota F.F."/>
            <person name="Vollu R.E."/>
            <person name="Jurelevicius D."/>
            <person name="Seldin L."/>
        </authorList>
    </citation>
    <scope>NUCLEOTIDE SEQUENCE [LARGE SCALE GENOMIC DNA]</scope>
    <source>
        <strain evidence="7 8">PP9</strain>
    </source>
</reference>
<feature type="transmembrane region" description="Helical" evidence="5">
    <location>
        <begin position="270"/>
        <end position="290"/>
    </location>
</feature>
<dbReference type="EMBL" id="CP014806">
    <property type="protein sequence ID" value="AMW98054.1"/>
    <property type="molecule type" value="Genomic_DNA"/>
</dbReference>
<dbReference type="InterPro" id="IPR032694">
    <property type="entry name" value="CopC/D"/>
</dbReference>
<feature type="transmembrane region" description="Helical" evidence="5">
    <location>
        <begin position="163"/>
        <end position="185"/>
    </location>
</feature>
<feature type="transmembrane region" description="Helical" evidence="5">
    <location>
        <begin position="243"/>
        <end position="263"/>
    </location>
</feature>
<gene>
    <name evidence="7" type="ORF">ATY39_00660</name>
</gene>
<evidence type="ECO:0000256" key="2">
    <source>
        <dbReference type="ARBA" id="ARBA00022723"/>
    </source>
</evidence>
<dbReference type="GO" id="GO:0046688">
    <property type="term" value="P:response to copper ion"/>
    <property type="evidence" value="ECO:0007669"/>
    <property type="project" value="InterPro"/>
</dbReference>
<dbReference type="Pfam" id="PF04234">
    <property type="entry name" value="CopC"/>
    <property type="match status" value="1"/>
</dbReference>
<dbReference type="InterPro" id="IPR014756">
    <property type="entry name" value="Ig_E-set"/>
</dbReference>
<keyword evidence="2" id="KW-0479">Metal-binding</keyword>
<keyword evidence="8" id="KW-1185">Reference proteome</keyword>
<feature type="transmembrane region" description="Helical" evidence="5">
    <location>
        <begin position="340"/>
        <end position="359"/>
    </location>
</feature>
<accession>A0A143H8K0</accession>
<keyword evidence="3" id="KW-0732">Signal</keyword>
<dbReference type="GO" id="GO:0005886">
    <property type="term" value="C:plasma membrane"/>
    <property type="evidence" value="ECO:0007669"/>
    <property type="project" value="TreeGrafter"/>
</dbReference>
<dbReference type="GO" id="GO:0042597">
    <property type="term" value="C:periplasmic space"/>
    <property type="evidence" value="ECO:0007669"/>
    <property type="project" value="InterPro"/>
</dbReference>
<evidence type="ECO:0000259" key="6">
    <source>
        <dbReference type="Pfam" id="PF04234"/>
    </source>
</evidence>
<proteinExistence type="predicted"/>
<dbReference type="KEGG" id="rst:ATY39_00660"/>
<dbReference type="Proteomes" id="UP000076021">
    <property type="component" value="Chromosome"/>
</dbReference>
<keyword evidence="5" id="KW-1133">Transmembrane helix</keyword>
<dbReference type="InterPro" id="IPR007348">
    <property type="entry name" value="CopC_dom"/>
</dbReference>
<feature type="transmembrane region" description="Helical" evidence="5">
    <location>
        <begin position="302"/>
        <end position="320"/>
    </location>
</feature>
<evidence type="ECO:0000256" key="5">
    <source>
        <dbReference type="SAM" id="Phobius"/>
    </source>
</evidence>
<dbReference type="GO" id="GO:0005507">
    <property type="term" value="F:copper ion binding"/>
    <property type="evidence" value="ECO:0007669"/>
    <property type="project" value="InterPro"/>
</dbReference>
<keyword evidence="5" id="KW-0812">Transmembrane</keyword>
<name>A0A143H8K0_9BACL</name>
<evidence type="ECO:0000256" key="3">
    <source>
        <dbReference type="ARBA" id="ARBA00022729"/>
    </source>
</evidence>
<dbReference type="SUPFAM" id="SSF81296">
    <property type="entry name" value="E set domains"/>
    <property type="match status" value="1"/>
</dbReference>
<dbReference type="PANTHER" id="PTHR34820">
    <property type="entry name" value="INNER MEMBRANE PROTEIN YEBZ"/>
    <property type="match status" value="1"/>
</dbReference>
<keyword evidence="5" id="KW-0472">Membrane</keyword>
<sequence>MAAVIIAVQIARGEFAIFKKYIAQLALFIVASIALLLPLFGMPTADAHSALIESIPAEKAVTEKSPTTLKLRFNEPVELDLANVTIYDRNSLPVFTHQPESKSERSANLSFSLPKLKEGTYTVQWSVVSLDGHPVSGSYYFSVGKATSNGANAIADGNQSSGVLLIIFRTVAQGAIVVLAGVYIFSIWAEKRNYPALRQLITKLNWVYPILLVASVAELVAYVNSLPPGLVQAMFKGRWDLLLHFPFVLMLFAQLACILLLLIPGMVRGWYIILWLALAITPAFGGHVWGLAHPYAALIPRIIHQLGISLWLGALLYMILIRRKGKVHWEEFRSFFVNRVLVFSGLVILSGIAMVFFQTSWKAIFEGWVNWSTLLLCKIVLTLLMLCLALVQTLKWKKNGEFSTFRLIRTEWLIGIVLILLGVWLSQSAYPLPKTSYDKALTASESTVQVHMKNLHAGNKTMTIEIPLLKGKKPKDVSVTIFMTDHDMKAGPYPAKQMDIGNYQVSLPFVMSGNYRYSITANYPGGKTTEWTDQVSISSANN</sequence>
<dbReference type="GO" id="GO:0030313">
    <property type="term" value="C:cell envelope"/>
    <property type="evidence" value="ECO:0007669"/>
    <property type="project" value="UniProtKB-SubCell"/>
</dbReference>
<dbReference type="PANTHER" id="PTHR34820:SF4">
    <property type="entry name" value="INNER MEMBRANE PROTEIN YEBZ"/>
    <property type="match status" value="1"/>
</dbReference>
<dbReference type="AlphaFoldDB" id="A0A143H8K0"/>
<comment type="subcellular location">
    <subcellularLocation>
        <location evidence="1">Cell envelope</location>
    </subcellularLocation>
</comment>
<dbReference type="GO" id="GO:0006825">
    <property type="term" value="P:copper ion transport"/>
    <property type="evidence" value="ECO:0007669"/>
    <property type="project" value="InterPro"/>
</dbReference>
<feature type="transmembrane region" description="Helical" evidence="5">
    <location>
        <begin position="412"/>
        <end position="430"/>
    </location>
</feature>